<accession>A0ABV2N5Q2</accession>
<proteinExistence type="predicted"/>
<reference evidence="1 2" key="1">
    <citation type="submission" date="2024-06" db="EMBL/GenBank/DDBJ databases">
        <title>Genomic Encyclopedia of Type Strains, Phase IV (KMG-IV): sequencing the most valuable type-strain genomes for metagenomic binning, comparative biology and taxonomic classification.</title>
        <authorList>
            <person name="Goeker M."/>
        </authorList>
    </citation>
    <scope>NUCLEOTIDE SEQUENCE [LARGE SCALE GENOMIC DNA]</scope>
    <source>
        <strain evidence="1 2">DSM 27865</strain>
    </source>
</reference>
<dbReference type="RefSeq" id="WP_354198629.1">
    <property type="nucleotide sequence ID" value="NZ_JBEPML010000021.1"/>
</dbReference>
<name>A0ABV2N5Q2_9HYPH</name>
<dbReference type="Pfam" id="PF12616">
    <property type="entry name" value="DUF3775"/>
    <property type="match status" value="1"/>
</dbReference>
<gene>
    <name evidence="1" type="ORF">ABID37_004382</name>
</gene>
<evidence type="ECO:0000313" key="2">
    <source>
        <dbReference type="Proteomes" id="UP001549076"/>
    </source>
</evidence>
<protein>
    <recommendedName>
        <fullName evidence="3">DUF3775 domain-containing protein</fullName>
    </recommendedName>
</protein>
<keyword evidence="2" id="KW-1185">Reference proteome</keyword>
<organism evidence="1 2">
    <name type="scientific">Aquamicrobium terrae</name>
    <dbReference type="NCBI Taxonomy" id="1324945"/>
    <lineage>
        <taxon>Bacteria</taxon>
        <taxon>Pseudomonadati</taxon>
        <taxon>Pseudomonadota</taxon>
        <taxon>Alphaproteobacteria</taxon>
        <taxon>Hyphomicrobiales</taxon>
        <taxon>Phyllobacteriaceae</taxon>
        <taxon>Aquamicrobium</taxon>
    </lineage>
</organism>
<dbReference type="InterPro" id="IPR022254">
    <property type="entry name" value="DUF3775"/>
</dbReference>
<evidence type="ECO:0000313" key="1">
    <source>
        <dbReference type="EMBL" id="MET3794142.1"/>
    </source>
</evidence>
<evidence type="ECO:0008006" key="3">
    <source>
        <dbReference type="Google" id="ProtNLM"/>
    </source>
</evidence>
<dbReference type="Proteomes" id="UP001549076">
    <property type="component" value="Unassembled WGS sequence"/>
</dbReference>
<sequence length="141" mass="15977">MRNSQEREWELSIGPDTVRMLILKAKALSAGMRDDFDAGSEHEIEFDGESRDLQHHHGLAEEETEDLTEREFRALISDLNVDEAAELIALAWIGRGDFDASEWDEALTAAKQRPLRQTARYLLGLPQLADWLEQGLESVAE</sequence>
<comment type="caution">
    <text evidence="1">The sequence shown here is derived from an EMBL/GenBank/DDBJ whole genome shotgun (WGS) entry which is preliminary data.</text>
</comment>
<dbReference type="EMBL" id="JBEPML010000021">
    <property type="protein sequence ID" value="MET3794142.1"/>
    <property type="molecule type" value="Genomic_DNA"/>
</dbReference>